<dbReference type="Proteomes" id="UP000450012">
    <property type="component" value="Unassembled WGS sequence"/>
</dbReference>
<evidence type="ECO:0000256" key="2">
    <source>
        <dbReference type="ARBA" id="ARBA00022679"/>
    </source>
</evidence>
<name>A0A7X4KFE8_9BURK</name>
<dbReference type="Gene3D" id="2.160.10.10">
    <property type="entry name" value="Hexapeptide repeat proteins"/>
    <property type="match status" value="1"/>
</dbReference>
<evidence type="ECO:0000313" key="6">
    <source>
        <dbReference type="EMBL" id="MYM70403.1"/>
    </source>
</evidence>
<evidence type="ECO:0000259" key="5">
    <source>
        <dbReference type="Pfam" id="PF00535"/>
    </source>
</evidence>
<comment type="similarity">
    <text evidence="1">Belongs to the transferase hexapeptide repeat family.</text>
</comment>
<comment type="caution">
    <text evidence="6">The sequence shown here is derived from an EMBL/GenBank/DDBJ whole genome shotgun (WGS) entry which is preliminary data.</text>
</comment>
<dbReference type="InterPro" id="IPR029044">
    <property type="entry name" value="Nucleotide-diphossugar_trans"/>
</dbReference>
<evidence type="ECO:0000256" key="3">
    <source>
        <dbReference type="ARBA" id="ARBA00022737"/>
    </source>
</evidence>
<dbReference type="SUPFAM" id="SSF53448">
    <property type="entry name" value="Nucleotide-diphospho-sugar transferases"/>
    <property type="match status" value="1"/>
</dbReference>
<dbReference type="GO" id="GO:0016746">
    <property type="term" value="F:acyltransferase activity"/>
    <property type="evidence" value="ECO:0007669"/>
    <property type="project" value="UniProtKB-KW"/>
</dbReference>
<dbReference type="InterPro" id="IPR050179">
    <property type="entry name" value="Trans_hexapeptide_repeat"/>
</dbReference>
<keyword evidence="2" id="KW-0808">Transferase</keyword>
<evidence type="ECO:0000313" key="7">
    <source>
        <dbReference type="Proteomes" id="UP000450012"/>
    </source>
</evidence>
<dbReference type="SUPFAM" id="SSF51161">
    <property type="entry name" value="Trimeric LpxA-like enzymes"/>
    <property type="match status" value="1"/>
</dbReference>
<organism evidence="6 7">
    <name type="scientific">Duganella rivi</name>
    <dbReference type="NCBI Taxonomy" id="2666083"/>
    <lineage>
        <taxon>Bacteria</taxon>
        <taxon>Pseudomonadati</taxon>
        <taxon>Pseudomonadota</taxon>
        <taxon>Betaproteobacteria</taxon>
        <taxon>Burkholderiales</taxon>
        <taxon>Oxalobacteraceae</taxon>
        <taxon>Telluria group</taxon>
        <taxon>Duganella</taxon>
    </lineage>
</organism>
<dbReference type="PROSITE" id="PS00101">
    <property type="entry name" value="HEXAPEP_TRANSFERASES"/>
    <property type="match status" value="1"/>
</dbReference>
<dbReference type="Pfam" id="PF00132">
    <property type="entry name" value="Hexapep"/>
    <property type="match status" value="1"/>
</dbReference>
<dbReference type="InterPro" id="IPR001173">
    <property type="entry name" value="Glyco_trans_2-like"/>
</dbReference>
<dbReference type="PANTHER" id="PTHR43300">
    <property type="entry name" value="ACETYLTRANSFERASE"/>
    <property type="match status" value="1"/>
</dbReference>
<proteinExistence type="inferred from homology"/>
<dbReference type="RefSeq" id="WP_161016898.1">
    <property type="nucleotide sequence ID" value="NZ_WWCK01000009.1"/>
</dbReference>
<accession>A0A7X4KFE8</accession>
<reference evidence="6 7" key="1">
    <citation type="submission" date="2019-12" db="EMBL/GenBank/DDBJ databases">
        <title>Novel species isolated from a subtropical stream in China.</title>
        <authorList>
            <person name="Lu H."/>
        </authorList>
    </citation>
    <scope>NUCLEOTIDE SEQUENCE [LARGE SCALE GENOMIC DNA]</scope>
    <source>
        <strain evidence="6 7">FT55W</strain>
    </source>
</reference>
<dbReference type="Pfam" id="PF00535">
    <property type="entry name" value="Glycos_transf_2"/>
    <property type="match status" value="1"/>
</dbReference>
<dbReference type="EMBL" id="WWCK01000009">
    <property type="protein sequence ID" value="MYM70403.1"/>
    <property type="molecule type" value="Genomic_DNA"/>
</dbReference>
<sequence length="512" mass="56735">MDNPRILLSICIPTFNRGALLRNTLESIVTQAEFAEGEAEVVISDNCSTDDTEALVAPFVQAYPGKVIYHRHPEPIWADSNFEAVLKMGRGAFMKLHNDNLMLMNGALGELLKVVRVTEAEKPVIFVTNGTMNAGNPIEALASMNDFVRRVSFISTWIGGFGIWREQFEAMPDFARYAKLKLVQTDVVLRLLAQGRRAIVLYQPYFAIQGVGRKGGYNIAEVFGQNYLYILKAHLLTGMLDKDVYEAEKKAILLRHIIPCYFDDNNDFHRTGFFPYLQDYLYDDYFHHAVENLIAHPPKAAAAAAAPAPAPTPQEQIAQYWRNINPHNSTSMTAAGPVNLAKVTCGRRTYGDLHVIGYGREAEGLTIGSFCSIAGSVKFMLGGNHPYKGFSSFPFLVHYFGVQLESVTKGPIVLEDDVWIGYDTLVLSGVTIGRGAVIAAGSVVTRDIPPYSIAGGNPARVIKQRFPQEVIDKLCKVDYSRLSDDAILRNREILYQELTAENADAILAKLFG</sequence>
<dbReference type="InterPro" id="IPR001451">
    <property type="entry name" value="Hexapep"/>
</dbReference>
<protein>
    <submittedName>
        <fullName evidence="6">Glycosyltransferase</fullName>
    </submittedName>
</protein>
<dbReference type="AlphaFoldDB" id="A0A7X4KFE8"/>
<dbReference type="CDD" id="cd03349">
    <property type="entry name" value="LbH_XAT"/>
    <property type="match status" value="1"/>
</dbReference>
<gene>
    <name evidence="6" type="ORF">GTP45_26875</name>
</gene>
<feature type="domain" description="Glycosyltransferase 2-like" evidence="5">
    <location>
        <begin position="9"/>
        <end position="116"/>
    </location>
</feature>
<keyword evidence="7" id="KW-1185">Reference proteome</keyword>
<dbReference type="PANTHER" id="PTHR43300:SF11">
    <property type="entry name" value="ACETYLTRANSFERASE RV3034C-RELATED"/>
    <property type="match status" value="1"/>
</dbReference>
<keyword evidence="4" id="KW-0012">Acyltransferase</keyword>
<dbReference type="Gene3D" id="3.90.550.10">
    <property type="entry name" value="Spore Coat Polysaccharide Biosynthesis Protein SpsA, Chain A"/>
    <property type="match status" value="1"/>
</dbReference>
<evidence type="ECO:0000256" key="1">
    <source>
        <dbReference type="ARBA" id="ARBA00007274"/>
    </source>
</evidence>
<dbReference type="InterPro" id="IPR018357">
    <property type="entry name" value="Hexapep_transf_CS"/>
</dbReference>
<evidence type="ECO:0000256" key="4">
    <source>
        <dbReference type="ARBA" id="ARBA00023315"/>
    </source>
</evidence>
<keyword evidence="3" id="KW-0677">Repeat</keyword>
<dbReference type="InterPro" id="IPR011004">
    <property type="entry name" value="Trimer_LpxA-like_sf"/>
</dbReference>